<feature type="domain" description="Resolvase/invertase-type recombinase catalytic" evidence="4">
    <location>
        <begin position="19"/>
        <end position="157"/>
    </location>
</feature>
<dbReference type="Gene3D" id="3.40.50.1390">
    <property type="entry name" value="Resolvase, N-terminal catalytic domain"/>
    <property type="match status" value="1"/>
</dbReference>
<reference evidence="5" key="1">
    <citation type="submission" date="2021-01" db="EMBL/GenBank/DDBJ databases">
        <title>Whole genome shotgun sequence of Virgisporangium aurantiacum NBRC 16421.</title>
        <authorList>
            <person name="Komaki H."/>
            <person name="Tamura T."/>
        </authorList>
    </citation>
    <scope>NUCLEOTIDE SEQUENCE</scope>
    <source>
        <strain evidence="5">NBRC 16421</strain>
    </source>
</reference>
<proteinExistence type="predicted"/>
<dbReference type="GO" id="GO:0000150">
    <property type="term" value="F:DNA strand exchange activity"/>
    <property type="evidence" value="ECO:0007669"/>
    <property type="project" value="InterPro"/>
</dbReference>
<dbReference type="Proteomes" id="UP000612585">
    <property type="component" value="Unassembled WGS sequence"/>
</dbReference>
<keyword evidence="1" id="KW-0238">DNA-binding</keyword>
<dbReference type="AlphaFoldDB" id="A0A8J3ZDD2"/>
<evidence type="ECO:0000256" key="3">
    <source>
        <dbReference type="SAM" id="MobiDB-lite"/>
    </source>
</evidence>
<gene>
    <name evidence="5" type="ORF">Vau01_066540</name>
</gene>
<dbReference type="CDD" id="cd00338">
    <property type="entry name" value="Ser_Recombinase"/>
    <property type="match status" value="1"/>
</dbReference>
<dbReference type="PANTHER" id="PTHR30461:SF2">
    <property type="entry name" value="SERINE RECOMBINASE PINE-RELATED"/>
    <property type="match status" value="1"/>
</dbReference>
<evidence type="ECO:0000313" key="6">
    <source>
        <dbReference type="Proteomes" id="UP000612585"/>
    </source>
</evidence>
<evidence type="ECO:0000256" key="2">
    <source>
        <dbReference type="ARBA" id="ARBA00023172"/>
    </source>
</evidence>
<comment type="caution">
    <text evidence="5">The sequence shown here is derived from an EMBL/GenBank/DDBJ whole genome shotgun (WGS) entry which is preliminary data.</text>
</comment>
<dbReference type="SUPFAM" id="SSF53041">
    <property type="entry name" value="Resolvase-like"/>
    <property type="match status" value="1"/>
</dbReference>
<feature type="region of interest" description="Disordered" evidence="3">
    <location>
        <begin position="148"/>
        <end position="180"/>
    </location>
</feature>
<dbReference type="GO" id="GO:0003677">
    <property type="term" value="F:DNA binding"/>
    <property type="evidence" value="ECO:0007669"/>
    <property type="project" value="UniProtKB-KW"/>
</dbReference>
<accession>A0A8J3ZDD2</accession>
<evidence type="ECO:0000256" key="1">
    <source>
        <dbReference type="ARBA" id="ARBA00023125"/>
    </source>
</evidence>
<dbReference type="InterPro" id="IPR050639">
    <property type="entry name" value="SSR_resolvase"/>
</dbReference>
<keyword evidence="6" id="KW-1185">Reference proteome</keyword>
<dbReference type="SMART" id="SM00857">
    <property type="entry name" value="Resolvase"/>
    <property type="match status" value="1"/>
</dbReference>
<keyword evidence="2" id="KW-0233">DNA recombination</keyword>
<dbReference type="InterPro" id="IPR006119">
    <property type="entry name" value="Resolv_N"/>
</dbReference>
<feature type="compositionally biased region" description="Basic and acidic residues" evidence="3">
    <location>
        <begin position="160"/>
        <end position="180"/>
    </location>
</feature>
<evidence type="ECO:0000259" key="4">
    <source>
        <dbReference type="SMART" id="SM00857"/>
    </source>
</evidence>
<sequence>MAQPTNPHRPHDTRDPAPIRVSTYVHGRHDDAITRQQDTLLAWIADQPGYQLSGQYVDMRPNQQTPRFGLRRALVDARTGRYDVLLVHDLSRLTRRMPELARILHALDRARVVLRSADDTVDTSSPVGRLFARMVVAFADFDIAAPRLPSSARGGRRRPTREPRSRDRDRSGRRSTAEPE</sequence>
<protein>
    <recommendedName>
        <fullName evidence="4">Resolvase/invertase-type recombinase catalytic domain-containing protein</fullName>
    </recommendedName>
</protein>
<organism evidence="5 6">
    <name type="scientific">Virgisporangium aurantiacum</name>
    <dbReference type="NCBI Taxonomy" id="175570"/>
    <lineage>
        <taxon>Bacteria</taxon>
        <taxon>Bacillati</taxon>
        <taxon>Actinomycetota</taxon>
        <taxon>Actinomycetes</taxon>
        <taxon>Micromonosporales</taxon>
        <taxon>Micromonosporaceae</taxon>
        <taxon>Virgisporangium</taxon>
    </lineage>
</organism>
<dbReference type="PANTHER" id="PTHR30461">
    <property type="entry name" value="DNA-INVERTASE FROM LAMBDOID PROPHAGE"/>
    <property type="match status" value="1"/>
</dbReference>
<dbReference type="Pfam" id="PF00239">
    <property type="entry name" value="Resolvase"/>
    <property type="match status" value="1"/>
</dbReference>
<evidence type="ECO:0000313" key="5">
    <source>
        <dbReference type="EMBL" id="GIJ59138.1"/>
    </source>
</evidence>
<dbReference type="InterPro" id="IPR036162">
    <property type="entry name" value="Resolvase-like_N_sf"/>
</dbReference>
<dbReference type="EMBL" id="BOPG01000044">
    <property type="protein sequence ID" value="GIJ59138.1"/>
    <property type="molecule type" value="Genomic_DNA"/>
</dbReference>
<name>A0A8J3ZDD2_9ACTN</name>
<dbReference type="RefSeq" id="WP_204000838.1">
    <property type="nucleotide sequence ID" value="NZ_BOPG01000044.1"/>
</dbReference>